<protein>
    <submittedName>
        <fullName evidence="1">Uncharacterized protein</fullName>
    </submittedName>
</protein>
<keyword evidence="2" id="KW-1185">Reference proteome</keyword>
<accession>A0A7W3PN71</accession>
<dbReference type="RefSeq" id="WP_259393122.1">
    <property type="nucleotide sequence ID" value="NZ_JAAOZB010000001.1"/>
</dbReference>
<comment type="caution">
    <text evidence="1">The sequence shown here is derived from an EMBL/GenBank/DDBJ whole genome shotgun (WGS) entry which is preliminary data.</text>
</comment>
<organism evidence="1 2">
    <name type="scientific">Microbacterium halimionae</name>
    <dbReference type="NCBI Taxonomy" id="1526413"/>
    <lineage>
        <taxon>Bacteria</taxon>
        <taxon>Bacillati</taxon>
        <taxon>Actinomycetota</taxon>
        <taxon>Actinomycetes</taxon>
        <taxon>Micrococcales</taxon>
        <taxon>Microbacteriaceae</taxon>
        <taxon>Microbacterium</taxon>
    </lineage>
</organism>
<dbReference type="Proteomes" id="UP000526083">
    <property type="component" value="Unassembled WGS sequence"/>
</dbReference>
<name>A0A7W3PN71_9MICO</name>
<gene>
    <name evidence="1" type="ORF">FHX48_002769</name>
</gene>
<dbReference type="AlphaFoldDB" id="A0A7W3PN71"/>
<evidence type="ECO:0000313" key="1">
    <source>
        <dbReference type="EMBL" id="MBA8817664.1"/>
    </source>
</evidence>
<dbReference type="EMBL" id="JACGWY010000009">
    <property type="protein sequence ID" value="MBA8817664.1"/>
    <property type="molecule type" value="Genomic_DNA"/>
</dbReference>
<evidence type="ECO:0000313" key="2">
    <source>
        <dbReference type="Proteomes" id="UP000526083"/>
    </source>
</evidence>
<proteinExistence type="predicted"/>
<sequence length="42" mass="4456">MTGNEYVFSDGINIVNLSTMAEAWGDSAVVFTAIMAGLQSED</sequence>
<reference evidence="1 2" key="1">
    <citation type="submission" date="2020-07" db="EMBL/GenBank/DDBJ databases">
        <title>Sequencing the genomes of 1000 actinobacteria strains.</title>
        <authorList>
            <person name="Klenk H.-P."/>
        </authorList>
    </citation>
    <scope>NUCLEOTIDE SEQUENCE [LARGE SCALE GENOMIC DNA]</scope>
    <source>
        <strain evidence="1 2">DSM 27576</strain>
    </source>
</reference>